<gene>
    <name evidence="1" type="ORF">HD596_007051</name>
</gene>
<reference evidence="1 2" key="1">
    <citation type="submission" date="2020-08" db="EMBL/GenBank/DDBJ databases">
        <title>Sequencing the genomes of 1000 actinobacteria strains.</title>
        <authorList>
            <person name="Klenk H.-P."/>
        </authorList>
    </citation>
    <scope>NUCLEOTIDE SEQUENCE [LARGE SCALE GENOMIC DNA]</scope>
    <source>
        <strain evidence="1 2">DSM 45507</strain>
    </source>
</reference>
<name>A0A7W9LDY8_9ACTN</name>
<comment type="caution">
    <text evidence="1">The sequence shown here is derived from an EMBL/GenBank/DDBJ whole genome shotgun (WGS) entry which is preliminary data.</text>
</comment>
<proteinExistence type="predicted"/>
<evidence type="ECO:0000313" key="1">
    <source>
        <dbReference type="EMBL" id="MBB5780295.1"/>
    </source>
</evidence>
<accession>A0A7W9LDY8</accession>
<evidence type="ECO:0000313" key="2">
    <source>
        <dbReference type="Proteomes" id="UP000579153"/>
    </source>
</evidence>
<keyword evidence="2" id="KW-1185">Reference proteome</keyword>
<dbReference type="EMBL" id="JACHMB010000001">
    <property type="protein sequence ID" value="MBB5780295.1"/>
    <property type="molecule type" value="Genomic_DNA"/>
</dbReference>
<dbReference type="AlphaFoldDB" id="A0A7W9LDY8"/>
<organism evidence="1 2">
    <name type="scientific">Nonomuraea jabiensis</name>
    <dbReference type="NCBI Taxonomy" id="882448"/>
    <lineage>
        <taxon>Bacteria</taxon>
        <taxon>Bacillati</taxon>
        <taxon>Actinomycetota</taxon>
        <taxon>Actinomycetes</taxon>
        <taxon>Streptosporangiales</taxon>
        <taxon>Streptosporangiaceae</taxon>
        <taxon>Nonomuraea</taxon>
    </lineage>
</organism>
<sequence length="30" mass="3178">MDAPVARIALFLAVRNVPYATHDPAPAENG</sequence>
<protein>
    <submittedName>
        <fullName evidence="1">Uncharacterized protein</fullName>
    </submittedName>
</protein>
<dbReference type="Proteomes" id="UP000579153">
    <property type="component" value="Unassembled WGS sequence"/>
</dbReference>